<evidence type="ECO:0000313" key="2">
    <source>
        <dbReference type="EMBL" id="QOP41136.1"/>
    </source>
</evidence>
<protein>
    <submittedName>
        <fullName evidence="2">Uncharacterized protein</fullName>
    </submittedName>
</protein>
<dbReference type="KEGG" id="smax:FJR03_05015"/>
<dbReference type="AlphaFoldDB" id="A0A7M1AUT0"/>
<keyword evidence="3" id="KW-1185">Reference proteome</keyword>
<keyword evidence="1" id="KW-0732">Signal</keyword>
<accession>A0A7M1AUT0</accession>
<organism evidence="2 3">
    <name type="scientific">Sulfurimonas marina</name>
    <dbReference type="NCBI Taxonomy" id="2590551"/>
    <lineage>
        <taxon>Bacteria</taxon>
        <taxon>Pseudomonadati</taxon>
        <taxon>Campylobacterota</taxon>
        <taxon>Epsilonproteobacteria</taxon>
        <taxon>Campylobacterales</taxon>
        <taxon>Sulfurimonadaceae</taxon>
        <taxon>Sulfurimonas</taxon>
    </lineage>
</organism>
<dbReference type="Proteomes" id="UP000593910">
    <property type="component" value="Chromosome"/>
</dbReference>
<dbReference type="RefSeq" id="WP_193114554.1">
    <property type="nucleotide sequence ID" value="NZ_CP041165.1"/>
</dbReference>
<feature type="chain" id="PRO_5032914693" evidence="1">
    <location>
        <begin position="27"/>
        <end position="97"/>
    </location>
</feature>
<evidence type="ECO:0000256" key="1">
    <source>
        <dbReference type="SAM" id="SignalP"/>
    </source>
</evidence>
<evidence type="ECO:0000313" key="3">
    <source>
        <dbReference type="Proteomes" id="UP000593910"/>
    </source>
</evidence>
<dbReference type="EMBL" id="CP041165">
    <property type="protein sequence ID" value="QOP41136.1"/>
    <property type="molecule type" value="Genomic_DNA"/>
</dbReference>
<gene>
    <name evidence="2" type="ORF">FJR03_05015</name>
</gene>
<sequence>MVKKTFLTLISQIVLVFFLGSSYLSASHVHLDNTCDDTECELCIVVKNFQNISLDTPTDSSVFIPYSYEHIESETSIKLAINFKGFFSTAPPSSPLF</sequence>
<feature type="signal peptide" evidence="1">
    <location>
        <begin position="1"/>
        <end position="26"/>
    </location>
</feature>
<proteinExistence type="predicted"/>
<reference evidence="2 3" key="1">
    <citation type="submission" date="2019-06" db="EMBL/GenBank/DDBJ databases">
        <title>Sulfurimonas gotlandica sp. nov., a chemoautotrophic and psychrotolerant epsilonproteobacterium isolated from a pelagic redoxcline, and an emended description of the genus Sulfurimonas.</title>
        <authorList>
            <person name="Wang S."/>
            <person name="Jiang L."/>
            <person name="Shao Z."/>
        </authorList>
    </citation>
    <scope>NUCLEOTIDE SEQUENCE [LARGE SCALE GENOMIC DNA]</scope>
    <source>
        <strain evidence="2 3">B2</strain>
    </source>
</reference>
<name>A0A7M1AUT0_9BACT</name>